<organism evidence="1 2">
    <name type="scientific">Dongia sedimenti</name>
    <dbReference type="NCBI Taxonomy" id="3064282"/>
    <lineage>
        <taxon>Bacteria</taxon>
        <taxon>Pseudomonadati</taxon>
        <taxon>Pseudomonadota</taxon>
        <taxon>Alphaproteobacteria</taxon>
        <taxon>Rhodospirillales</taxon>
        <taxon>Dongiaceae</taxon>
        <taxon>Dongia</taxon>
    </lineage>
</organism>
<keyword evidence="2" id="KW-1185">Reference proteome</keyword>
<gene>
    <name evidence="1" type="ORF">Q8A70_15450</name>
</gene>
<sequence>MNAITRPELPRPEPVTSMPTRASGLVFALKAAGLRAQRRATDLLAPVGKLERRLAPDCRHLLAESVTPLWSDPRHSETRLQFGKVENLRVAARHFDGLIIPAGAVFSFWKQLGRPSARRGFVAGRMLKEGCMVASTGGGLCQISNALYDVALKSGCAIVERHAHSRAVPGSATQFGRDATVAWNYVDLRFRAPQDLLLNVRLSATTLTVQLSGREKQRGIAEPVLDLDRRPRANDCGSCGEIRCHRHERSAPRVLGRTAFLLDEAWPEFRTYVEQRRAQGDRLGIPLDGYRWNKPRYAWPTDGFERPVTATVTSLLHAVHARRATANGQRIAAQLRRCEAVARKLVGTLTPDVTEVCVAQSLLPFLWRMGVLGGRRVTVLMTRMPMQQLQARLDRAAATHPDRATLADFRAPAELVAAETAALAAAERIVTPHALVASQFPGKAELLDWHMPGALRTPRMPKRRSIVFPGPSLARKGAYEVRALALRLDLEVVLLGGDLEGEGFWSGLPVRRAARHDPAWLREAGLVVQPSVIEEQPRSLLAALAAGIPVIATPACGILPKLGITLIPENDPEALVEAILAHTDVPQRQVPEQQVSDFPPQFPTAVT</sequence>
<dbReference type="InterPro" id="IPR007391">
    <property type="entry name" value="Vancomycin_resist_VanW"/>
</dbReference>
<dbReference type="Gene3D" id="3.40.50.2000">
    <property type="entry name" value="Glycogen Phosphorylase B"/>
    <property type="match status" value="1"/>
</dbReference>
<dbReference type="Pfam" id="PF04294">
    <property type="entry name" value="VanW"/>
    <property type="match status" value="1"/>
</dbReference>
<dbReference type="InterPro" id="IPR052913">
    <property type="entry name" value="Glycopeptide_resist_protein"/>
</dbReference>
<dbReference type="PANTHER" id="PTHR35788:SF1">
    <property type="entry name" value="EXPORTED PROTEIN"/>
    <property type="match status" value="1"/>
</dbReference>
<accession>A0ABU0YN07</accession>
<dbReference type="PANTHER" id="PTHR35788">
    <property type="entry name" value="EXPORTED PROTEIN-RELATED"/>
    <property type="match status" value="1"/>
</dbReference>
<comment type="caution">
    <text evidence="1">The sequence shown here is derived from an EMBL/GenBank/DDBJ whole genome shotgun (WGS) entry which is preliminary data.</text>
</comment>
<dbReference type="EMBL" id="JAUYVI010000005">
    <property type="protein sequence ID" value="MDQ7249082.1"/>
    <property type="molecule type" value="Genomic_DNA"/>
</dbReference>
<proteinExistence type="predicted"/>
<protein>
    <submittedName>
        <fullName evidence="1">VanW family protein</fullName>
    </submittedName>
</protein>
<dbReference type="Pfam" id="PF13692">
    <property type="entry name" value="Glyco_trans_1_4"/>
    <property type="match status" value="1"/>
</dbReference>
<reference evidence="2" key="1">
    <citation type="submission" date="2023-08" db="EMBL/GenBank/DDBJ databases">
        <title>Rhodospirillaceae gen. nov., a novel taxon isolated from the Yangtze River Yuezi River estuary sludge.</title>
        <authorList>
            <person name="Ruan L."/>
        </authorList>
    </citation>
    <scope>NUCLEOTIDE SEQUENCE [LARGE SCALE GENOMIC DNA]</scope>
    <source>
        <strain evidence="2">R-7</strain>
    </source>
</reference>
<name>A0ABU0YN07_9PROT</name>
<dbReference type="RefSeq" id="WP_379956698.1">
    <property type="nucleotide sequence ID" value="NZ_JAUYVI010000005.1"/>
</dbReference>
<evidence type="ECO:0000313" key="2">
    <source>
        <dbReference type="Proteomes" id="UP001230156"/>
    </source>
</evidence>
<evidence type="ECO:0000313" key="1">
    <source>
        <dbReference type="EMBL" id="MDQ7249082.1"/>
    </source>
</evidence>
<dbReference type="Proteomes" id="UP001230156">
    <property type="component" value="Unassembled WGS sequence"/>
</dbReference>
<dbReference type="SUPFAM" id="SSF53756">
    <property type="entry name" value="UDP-Glycosyltransferase/glycogen phosphorylase"/>
    <property type="match status" value="1"/>
</dbReference>